<reference evidence="1" key="1">
    <citation type="submission" date="2017-03" db="EMBL/GenBank/DDBJ databases">
        <title>Emergence of Enteroaggreggative Eschericia coli ST131 clones causing extra-intestinal infections.</title>
        <authorList>
            <person name="Boll E.J."/>
            <person name="Stegger M."/>
            <person name="Hasman H."/>
            <person name="Roer L."/>
            <person name="Overballe-Petersne S."/>
            <person name="Ng K."/>
            <person name="Scheutz F."/>
            <person name="Hammerum A.M."/>
            <person name="Hansen F."/>
            <person name="Hansen D.S."/>
            <person name="Price L.B."/>
            <person name="Johnson J.R."/>
            <person name="Struve C."/>
            <person name="Olesen B."/>
        </authorList>
    </citation>
    <scope>NUCLEOTIDE SEQUENCE</scope>
    <source>
        <strain evidence="1">PAA-ST131</strain>
        <plasmid evidence="1">ESBL20150001</plasmid>
    </source>
</reference>
<dbReference type="EMBL" id="KY706108">
    <property type="protein sequence ID" value="ASK37488.1"/>
    <property type="molecule type" value="Genomic_DNA"/>
</dbReference>
<keyword evidence="1" id="KW-0614">Plasmid</keyword>
<protein>
    <submittedName>
        <fullName evidence="1">Uncharacterized protein</fullName>
    </submittedName>
</protein>
<accession>A0A288XGC9</accession>
<name>A0A288XGC9_ECOLX</name>
<dbReference type="AlphaFoldDB" id="A0A288XGC9"/>
<organism evidence="1">
    <name type="scientific">Escherichia coli</name>
    <dbReference type="NCBI Taxonomy" id="562"/>
    <lineage>
        <taxon>Bacteria</taxon>
        <taxon>Pseudomonadati</taxon>
        <taxon>Pseudomonadota</taxon>
        <taxon>Gammaproteobacteria</taxon>
        <taxon>Enterobacterales</taxon>
        <taxon>Enterobacteriaceae</taxon>
        <taxon>Escherichia</taxon>
    </lineage>
</organism>
<proteinExistence type="predicted"/>
<evidence type="ECO:0000313" key="1">
    <source>
        <dbReference type="EMBL" id="ASK37488.1"/>
    </source>
</evidence>
<sequence length="54" mass="6028">MVSCSVTEYASSASSLTEYSSRHVLTRYRPSLFTHRALVLQADFEYRKPSGIAG</sequence>
<geneLocation type="plasmid" evidence="1">
    <name>ESBL20150001</name>
</geneLocation>